<evidence type="ECO:0000259" key="26">
    <source>
        <dbReference type="PROSITE" id="PS50014"/>
    </source>
</evidence>
<feature type="compositionally biased region" description="Low complexity" evidence="25">
    <location>
        <begin position="715"/>
        <end position="754"/>
    </location>
</feature>
<evidence type="ECO:0000256" key="7">
    <source>
        <dbReference type="ARBA" id="ARBA00022737"/>
    </source>
</evidence>
<dbReference type="GO" id="GO:0031490">
    <property type="term" value="F:chromatin DNA binding"/>
    <property type="evidence" value="ECO:0007669"/>
    <property type="project" value="TreeGrafter"/>
</dbReference>
<comment type="cofactor">
    <cofactor evidence="2">
        <name>Mg(2+)</name>
        <dbReference type="ChEBI" id="CHEBI:18420"/>
    </cofactor>
</comment>
<comment type="catalytic activity">
    <reaction evidence="21">
        <text>L-lysyl-[protein] + acetyl-CoA = N(6)-acetyl-L-lysyl-[protein] + CoA + H(+)</text>
        <dbReference type="Rhea" id="RHEA:45948"/>
        <dbReference type="Rhea" id="RHEA-COMP:9752"/>
        <dbReference type="Rhea" id="RHEA-COMP:10731"/>
        <dbReference type="ChEBI" id="CHEBI:15378"/>
        <dbReference type="ChEBI" id="CHEBI:29969"/>
        <dbReference type="ChEBI" id="CHEBI:57287"/>
        <dbReference type="ChEBI" id="CHEBI:57288"/>
        <dbReference type="ChEBI" id="CHEBI:61930"/>
        <dbReference type="EC" id="2.3.1.48"/>
    </reaction>
</comment>
<evidence type="ECO:0000256" key="4">
    <source>
        <dbReference type="ARBA" id="ARBA00022481"/>
    </source>
</evidence>
<feature type="domain" description="PPM-type phosphatase" evidence="31">
    <location>
        <begin position="1"/>
        <end position="334"/>
    </location>
</feature>
<proteinExistence type="inferred from homology"/>
<dbReference type="Gene3D" id="1.20.920.10">
    <property type="entry name" value="Bromodomain-like"/>
    <property type="match status" value="1"/>
</dbReference>
<feature type="compositionally biased region" description="Low complexity" evidence="25">
    <location>
        <begin position="364"/>
        <end position="411"/>
    </location>
</feature>
<evidence type="ECO:0000259" key="27">
    <source>
        <dbReference type="PROSITE" id="PS50134"/>
    </source>
</evidence>
<dbReference type="Gene3D" id="1.20.1020.10">
    <property type="entry name" value="TAZ domain"/>
    <property type="match status" value="3"/>
</dbReference>
<feature type="domain" description="KIX" evidence="29">
    <location>
        <begin position="569"/>
        <end position="648"/>
    </location>
</feature>
<dbReference type="EMBL" id="JAVYJV010000034">
    <property type="protein sequence ID" value="KAK4337365.1"/>
    <property type="molecule type" value="Genomic_DNA"/>
</dbReference>
<sequence length="2072" mass="235989">MQGWRLNMEDAHTQILKLGPESAECSFFAVFDGHGGSAVANYASNELHKKFISMPEYLNGDIKEALSKCFLEIDNDMLSDPVVNDQLAGSTAIVVVIKDDTIYIANLGDSRAISCWDGFEDDLSEDHKPYKEIELKRIIAAGGWIESDRVNGNLALSRAFGDYVYKKNPKLPPESQIVVAVPDIQTRKINEKLEFVVLACDGIWDVMDSFEVVSFIRDRIAEKMEPQVAKTPNVQPNQQKMINSPLQQQLITGLPQNRPQIRYPNQMMGQQRPPVQQNMQMMQQQQQQQYVSNTNFATPQHPPRMANQQQFRYPQAMQQQQQQQQNSQVIHVQHQQNAGIQQIPIQQGINIQIQSNIQVQQQQQHPAINQQQQPINQQQQTINQQQPLNQQQPINQQQQSINQQPSQISSSADKEKRKLIQQQLVLLLHAHKCQRREQNGSEPQNPSHCASSKQIIVHWKNCDKFDCAICLPLKQASNKRGQDLMLTGQMNVVSQQNINQNNGPSLNMSQTQMQHPQPADMQKAYQTLGLPYDNSSNGTIGISGNCNRIPNSQNSIGNTATINLNSNVVSTKEWRNSVAQDLRSHLVQKIVQAILPSPDANAAQDKRMNSLIQYAQKVENDMYNQAQTREEYYQLLAEKIYKIQKELEDKRAKRKEQQVKQQVISNQQQPSINYNQQNQVRFQICQQPSSSMNQQQVLQQSQHPQPRMSVQPNSQMQAYNNQQIQNNQQSPQIKSVQSQQQPYMQQGQFNNNQGTFVLPPNQTQVRSNNFVNSNVVVDSKPTTLHSMLQNQQPTTPQPVNSTATPPPPRCNSVPVPTPPSSQSQQNQHLQPPSTPQNTKPQTFMQQIPTTPSMTNFSPQLNQNSNLMKSQNNQLIQSIQSPEQQQITIKTEPIDEITSSGSQSHVNSSINYGKTEIIPTCDSSTLSVPLNSSINSENLITENSIVENNLPKVKHENEIKIEKEETEDFITTTSDQPSSLTCTKQTNSFILKQESNGKSEDLHLDSSSALSNQIVRTEEIDIKPSITNNTASTNNNSTSSAIVSANTTKIQRQKKIFKPDELRQALMPTLEKLYRQDPESLPFRQPVDPDLLFIPDYFDIVKKPMDLSTIKRKLDTGQYQDPWQYVEDVYLMFENAWLYNKKTSRVYKYCNKLKEVFEQEIDPVMQSLGYCCGHKFVFTPQTLCCYGKQLCTILRDAKYMCYQNRITYCIRCFQDVQGENVTVDTLDPGVAPQIIPKSQFVECKNDHLDYEPFYDCKDCCRKFHQICVLHLDTIWPEGFVCDGCLKAKAKKRKENKFSAKRLPSTKLGSFIENRVNNYLKIKSTDAGEVFIRVVSSSDKFVEIKPLMKQKFGNHENWPETFPYRAKALFAFEDFNGVDVCFFGMHVQEYGSECSPPNARRVYIAYMDSVHFFKPKTLRTAVYHEILLGYLEYVKQLGYTMAHIWACPPSEGDDYIFHCHPSEQKIPKPKRLQDWYKKMLDKATDEQIVVDYKDILKQATDDNFKSVTELPYFEGDFWPNVIEETINEIESEQKKILEEQQSQQLNDCSNSDSLLNSTNTDEESMGNGFVYTCNKCKRHVVEIRYHCTECDDFDLCVNCYNTEGHNHKMEKLSFSDFGGVLGEDGEGPGSGSFSGNAGGDLDGSGASCNDATSPTEYRRLTIQRCIQSLVHSCQCRDANCRSTSCQRMKRVVAHVKLCKKKSAQQNQQGQSNNCSICKQLIALCCYHAKHCNEQKCPVPYCVNFKNKLQQQRIQQRYEQNHSLMRRIASMSAVPMSTSSSSNSSNSQQSNSSSIVPSPVSQKTGEYSPSPQSSQSPYTKSTVTPPPAGALQAVQQVQAAVARQQQQPLPSPINQFGKGKPSVMPYSSQNNKIQSQPLRPSLPQPPPPPPVPHQQQQMMNQQRMNSNKPQIQQQWNYSQQQQAQRFIRHSSGKPSNVINNQQQMQMPNSALRQQISQGRIQIQVPNQQAVIGQTKAGNITQSQQMFHQPRFISASNQQYQPQQGQQQRFWQQQNMPSQQHNQMMRSPPQQRSSPGYQLGQMPQQNTDMLFNNPQQMQQQQELTPHDQLNKYVENL</sequence>
<dbReference type="InterPro" id="IPR036457">
    <property type="entry name" value="PPM-type-like_dom_sf"/>
</dbReference>
<dbReference type="PROSITE" id="PS50135">
    <property type="entry name" value="ZF_ZZ_2"/>
    <property type="match status" value="1"/>
</dbReference>
<dbReference type="Gene3D" id="2.10.110.40">
    <property type="match status" value="1"/>
</dbReference>
<feature type="region of interest" description="Disordered" evidence="25">
    <location>
        <begin position="364"/>
        <end position="415"/>
    </location>
</feature>
<dbReference type="InterPro" id="IPR013083">
    <property type="entry name" value="Znf_RING/FYVE/PHD"/>
</dbReference>
<organism evidence="32 33">
    <name type="scientific">Anisodus tanguticus</name>
    <dbReference type="NCBI Taxonomy" id="243964"/>
    <lineage>
        <taxon>Eukaryota</taxon>
        <taxon>Viridiplantae</taxon>
        <taxon>Streptophyta</taxon>
        <taxon>Embryophyta</taxon>
        <taxon>Tracheophyta</taxon>
        <taxon>Spermatophyta</taxon>
        <taxon>Magnoliopsida</taxon>
        <taxon>eudicotyledons</taxon>
        <taxon>Gunneridae</taxon>
        <taxon>Pentapetalae</taxon>
        <taxon>asterids</taxon>
        <taxon>lamiids</taxon>
        <taxon>Solanales</taxon>
        <taxon>Solanaceae</taxon>
        <taxon>Solanoideae</taxon>
        <taxon>Hyoscyameae</taxon>
        <taxon>Anisodus</taxon>
    </lineage>
</organism>
<dbReference type="GO" id="GO:0005667">
    <property type="term" value="C:transcription regulator complex"/>
    <property type="evidence" value="ECO:0007669"/>
    <property type="project" value="TreeGrafter"/>
</dbReference>
<evidence type="ECO:0000256" key="8">
    <source>
        <dbReference type="ARBA" id="ARBA00022771"/>
    </source>
</evidence>
<evidence type="ECO:0000259" key="30">
    <source>
        <dbReference type="PROSITE" id="PS51727"/>
    </source>
</evidence>
<feature type="domain" description="TAZ-type" evidence="27">
    <location>
        <begin position="1653"/>
        <end position="1742"/>
    </location>
</feature>
<dbReference type="SUPFAM" id="SSF47040">
    <property type="entry name" value="Kix domain of CBP (creb binding protein)"/>
    <property type="match status" value="1"/>
</dbReference>
<accession>A0AAE1QPT6</accession>
<evidence type="ECO:0000256" key="3">
    <source>
        <dbReference type="ARBA" id="ARBA00004123"/>
    </source>
</evidence>
<feature type="compositionally biased region" description="Low complexity" evidence="25">
    <location>
        <begin position="820"/>
        <end position="831"/>
    </location>
</feature>
<keyword evidence="17" id="KW-0804">Transcription</keyword>
<dbReference type="Pfam" id="PF02172">
    <property type="entry name" value="KIX"/>
    <property type="match status" value="1"/>
</dbReference>
<dbReference type="InterPro" id="IPR036427">
    <property type="entry name" value="Bromodomain-like_sf"/>
</dbReference>
<feature type="compositionally biased region" description="Low complexity" evidence="25">
    <location>
        <begin position="1890"/>
        <end position="1903"/>
    </location>
</feature>
<keyword evidence="9 24" id="KW-0378">Hydrolase</keyword>
<feature type="compositionally biased region" description="Low complexity" evidence="25">
    <location>
        <begin position="1543"/>
        <end position="1557"/>
    </location>
</feature>
<gene>
    <name evidence="32" type="ORF">RND71_043322</name>
</gene>
<dbReference type="CDD" id="cd15557">
    <property type="entry name" value="PHD_CBP_p300"/>
    <property type="match status" value="1"/>
</dbReference>
<keyword evidence="15 22" id="KW-0103">Bromodomain</keyword>
<evidence type="ECO:0000256" key="23">
    <source>
        <dbReference type="PROSITE-ProRule" id="PRU00228"/>
    </source>
</evidence>
<dbReference type="GO" id="GO:0140297">
    <property type="term" value="F:DNA-binding transcription factor binding"/>
    <property type="evidence" value="ECO:0007669"/>
    <property type="project" value="UniProtKB-ARBA"/>
</dbReference>
<dbReference type="PROSITE" id="PS50134">
    <property type="entry name" value="ZF_TAZ"/>
    <property type="match status" value="2"/>
</dbReference>
<dbReference type="InterPro" id="IPR001487">
    <property type="entry name" value="Bromodomain"/>
</dbReference>
<dbReference type="InterPro" id="IPR001932">
    <property type="entry name" value="PPM-type_phosphatase-like_dom"/>
</dbReference>
<feature type="region of interest" description="Disordered" evidence="25">
    <location>
        <begin position="788"/>
        <end position="864"/>
    </location>
</feature>
<dbReference type="InterPro" id="IPR036529">
    <property type="entry name" value="KIX_dom_sf"/>
</dbReference>
<reference evidence="32" key="1">
    <citation type="submission" date="2023-12" db="EMBL/GenBank/DDBJ databases">
        <title>Genome assembly of Anisodus tanguticus.</title>
        <authorList>
            <person name="Wang Y.-J."/>
        </authorList>
    </citation>
    <scope>NUCLEOTIDE SEQUENCE</scope>
    <source>
        <strain evidence="32">KB-2021</strain>
        <tissue evidence="32">Leaf</tissue>
    </source>
</reference>
<keyword evidence="5" id="KW-0808">Transferase</keyword>
<dbReference type="SUPFAM" id="SSF47370">
    <property type="entry name" value="Bromodomain"/>
    <property type="match status" value="1"/>
</dbReference>
<dbReference type="SMART" id="SM00297">
    <property type="entry name" value="BROMO"/>
    <property type="match status" value="1"/>
</dbReference>
<dbReference type="PROSITE" id="PS50952">
    <property type="entry name" value="KIX"/>
    <property type="match status" value="1"/>
</dbReference>
<keyword evidence="33" id="KW-1185">Reference proteome</keyword>
<evidence type="ECO:0000256" key="22">
    <source>
        <dbReference type="PROSITE-ProRule" id="PRU00035"/>
    </source>
</evidence>
<dbReference type="Pfam" id="PF08214">
    <property type="entry name" value="HAT_KAT11"/>
    <property type="match status" value="1"/>
</dbReference>
<dbReference type="SMART" id="SM00551">
    <property type="entry name" value="ZnF_TAZ"/>
    <property type="match status" value="2"/>
</dbReference>
<keyword evidence="10" id="KW-0862">Zinc</keyword>
<evidence type="ECO:0000256" key="5">
    <source>
        <dbReference type="ARBA" id="ARBA00022679"/>
    </source>
</evidence>
<dbReference type="PROSITE" id="PS00633">
    <property type="entry name" value="BROMODOMAIN_1"/>
    <property type="match status" value="1"/>
</dbReference>
<evidence type="ECO:0000259" key="28">
    <source>
        <dbReference type="PROSITE" id="PS50135"/>
    </source>
</evidence>
<keyword evidence="20" id="KW-0012">Acyltransferase</keyword>
<dbReference type="Gene3D" id="3.30.60.90">
    <property type="match status" value="1"/>
</dbReference>
<dbReference type="InterPro" id="IPR018359">
    <property type="entry name" value="Bromodomain_CS"/>
</dbReference>
<evidence type="ECO:0000256" key="1">
    <source>
        <dbReference type="ARBA" id="ARBA00001936"/>
    </source>
</evidence>
<dbReference type="CDD" id="cd00143">
    <property type="entry name" value="PP2Cc"/>
    <property type="match status" value="1"/>
</dbReference>
<dbReference type="PROSITE" id="PS01357">
    <property type="entry name" value="ZF_ZZ_1"/>
    <property type="match status" value="1"/>
</dbReference>
<dbReference type="SUPFAM" id="SSF57933">
    <property type="entry name" value="TAZ domain"/>
    <property type="match status" value="2"/>
</dbReference>
<dbReference type="GO" id="GO:0005634">
    <property type="term" value="C:nucleus"/>
    <property type="evidence" value="ECO:0007669"/>
    <property type="project" value="UniProtKB-SubCell"/>
</dbReference>
<dbReference type="Gene3D" id="3.30.40.10">
    <property type="entry name" value="Zinc/RING finger domain, C3HC4 (zinc finger)"/>
    <property type="match status" value="1"/>
</dbReference>
<keyword evidence="8 23" id="KW-0863">Zinc-finger</keyword>
<dbReference type="InterPro" id="IPR056484">
    <property type="entry name" value="PHD_P300"/>
</dbReference>
<evidence type="ECO:0000256" key="14">
    <source>
        <dbReference type="ARBA" id="ARBA00023015"/>
    </source>
</evidence>
<feature type="domain" description="TAZ-type" evidence="27">
    <location>
        <begin position="413"/>
        <end position="473"/>
    </location>
</feature>
<dbReference type="InterPro" id="IPR000197">
    <property type="entry name" value="Znf_TAZ"/>
</dbReference>
<evidence type="ECO:0000256" key="16">
    <source>
        <dbReference type="ARBA" id="ARBA00023159"/>
    </source>
</evidence>
<dbReference type="GO" id="GO:0004721">
    <property type="term" value="F:phosphoprotein phosphatase activity"/>
    <property type="evidence" value="ECO:0007669"/>
    <property type="project" value="UniProtKB-KW"/>
</dbReference>
<keyword evidence="6" id="KW-0479">Metal-binding</keyword>
<dbReference type="Pfam" id="PF00439">
    <property type="entry name" value="Bromodomain"/>
    <property type="match status" value="1"/>
</dbReference>
<evidence type="ECO:0000256" key="10">
    <source>
        <dbReference type="ARBA" id="ARBA00022833"/>
    </source>
</evidence>
<feature type="domain" description="CBP/p300-type HAT" evidence="30">
    <location>
        <begin position="1295"/>
        <end position="1731"/>
    </location>
</feature>
<evidence type="ECO:0000259" key="31">
    <source>
        <dbReference type="PROSITE" id="PS51746"/>
    </source>
</evidence>
<keyword evidence="14" id="KW-0805">Transcription regulation</keyword>
<feature type="compositionally biased region" description="Low complexity" evidence="25">
    <location>
        <begin position="1826"/>
        <end position="1845"/>
    </location>
</feature>
<dbReference type="FunFam" id="3.30.60.90:FF:000003">
    <property type="entry name" value="E1A binding protein p300"/>
    <property type="match status" value="1"/>
</dbReference>
<keyword evidence="18" id="KW-0464">Manganese</keyword>
<dbReference type="Pfam" id="PF00569">
    <property type="entry name" value="ZZ"/>
    <property type="match status" value="1"/>
</dbReference>
<keyword evidence="11" id="KW-0460">Magnesium</keyword>
<dbReference type="SUPFAM" id="SSF57850">
    <property type="entry name" value="RING/U-box"/>
    <property type="match status" value="1"/>
</dbReference>
<evidence type="ECO:0000256" key="24">
    <source>
        <dbReference type="RuleBase" id="RU003465"/>
    </source>
</evidence>
<evidence type="ECO:0000256" key="13">
    <source>
        <dbReference type="ARBA" id="ARBA00022912"/>
    </source>
</evidence>
<keyword evidence="4" id="KW-0488">Methylation</keyword>
<feature type="region of interest" description="Disordered" evidence="25">
    <location>
        <begin position="1537"/>
        <end position="1560"/>
    </location>
</feature>
<evidence type="ECO:0000256" key="19">
    <source>
        <dbReference type="ARBA" id="ARBA00023242"/>
    </source>
</evidence>
<feature type="region of interest" description="Disordered" evidence="25">
    <location>
        <begin position="691"/>
        <end position="762"/>
    </location>
</feature>
<dbReference type="PROSITE" id="PS50014">
    <property type="entry name" value="BROMODOMAIN_2"/>
    <property type="match status" value="1"/>
</dbReference>
<comment type="cofactor">
    <cofactor evidence="1">
        <name>Mn(2+)</name>
        <dbReference type="ChEBI" id="CHEBI:29035"/>
    </cofactor>
</comment>
<dbReference type="CDD" id="cd02337">
    <property type="entry name" value="ZZ_CBP"/>
    <property type="match status" value="1"/>
</dbReference>
<protein>
    <recommendedName>
        <fullName evidence="34">Histone acetyltransferase</fullName>
    </recommendedName>
</protein>
<keyword evidence="7" id="KW-0677">Repeat</keyword>
<dbReference type="PROSITE" id="PS51727">
    <property type="entry name" value="CBP_P300_HAT"/>
    <property type="match status" value="1"/>
</dbReference>
<keyword evidence="19" id="KW-0539">Nucleus</keyword>
<dbReference type="GO" id="GO:0003713">
    <property type="term" value="F:transcription coactivator activity"/>
    <property type="evidence" value="ECO:0007669"/>
    <property type="project" value="TreeGrafter"/>
</dbReference>
<feature type="region of interest" description="Disordered" evidence="25">
    <location>
        <begin position="2000"/>
        <end position="2072"/>
    </location>
</feature>
<feature type="domain" description="Bromo" evidence="26">
    <location>
        <begin position="1074"/>
        <end position="1146"/>
    </location>
</feature>
<evidence type="ECO:0000313" key="33">
    <source>
        <dbReference type="Proteomes" id="UP001291623"/>
    </source>
</evidence>
<dbReference type="InterPro" id="IPR031162">
    <property type="entry name" value="CBP_P300_HAT"/>
</dbReference>
<evidence type="ECO:0008006" key="34">
    <source>
        <dbReference type="Google" id="ProtNLM"/>
    </source>
</evidence>
<dbReference type="FunFam" id="1.20.920.10:FF:000001">
    <property type="entry name" value="Histone acetyltransferase p300"/>
    <property type="match status" value="1"/>
</dbReference>
<evidence type="ECO:0000256" key="18">
    <source>
        <dbReference type="ARBA" id="ARBA00023211"/>
    </source>
</evidence>
<dbReference type="PANTHER" id="PTHR13808">
    <property type="entry name" value="CBP/P300-RELATED"/>
    <property type="match status" value="1"/>
</dbReference>
<dbReference type="SMART" id="SM00291">
    <property type="entry name" value="ZnF_ZZ"/>
    <property type="match status" value="1"/>
</dbReference>
<dbReference type="GO" id="GO:0045944">
    <property type="term" value="P:positive regulation of transcription by RNA polymerase II"/>
    <property type="evidence" value="ECO:0007669"/>
    <property type="project" value="TreeGrafter"/>
</dbReference>
<keyword evidence="13 24" id="KW-0904">Protein phosphatase</keyword>
<evidence type="ECO:0000256" key="25">
    <source>
        <dbReference type="SAM" id="MobiDB-lite"/>
    </source>
</evidence>
<dbReference type="Proteomes" id="UP001291623">
    <property type="component" value="Unassembled WGS sequence"/>
</dbReference>
<dbReference type="CDD" id="cd15802">
    <property type="entry name" value="RING_CBP-p300"/>
    <property type="match status" value="1"/>
</dbReference>
<feature type="compositionally biased region" description="Pro residues" evidence="25">
    <location>
        <begin position="804"/>
        <end position="819"/>
    </location>
</feature>
<dbReference type="Pfam" id="PF02135">
    <property type="entry name" value="zf-TAZ"/>
    <property type="match status" value="2"/>
</dbReference>
<dbReference type="InterPro" id="IPR003101">
    <property type="entry name" value="KIX_dom"/>
</dbReference>
<dbReference type="InterPro" id="IPR000222">
    <property type="entry name" value="PP2C_BS"/>
</dbReference>
<evidence type="ECO:0000256" key="15">
    <source>
        <dbReference type="ARBA" id="ARBA00023117"/>
    </source>
</evidence>
<evidence type="ECO:0000313" key="32">
    <source>
        <dbReference type="EMBL" id="KAK4337365.1"/>
    </source>
</evidence>
<evidence type="ECO:0000259" key="29">
    <source>
        <dbReference type="PROSITE" id="PS50952"/>
    </source>
</evidence>
<dbReference type="SUPFAM" id="SSF81606">
    <property type="entry name" value="PP2C-like"/>
    <property type="match status" value="1"/>
</dbReference>
<dbReference type="InterPro" id="IPR038547">
    <property type="entry name" value="RING_CBP-p300_sf"/>
</dbReference>
<feature type="compositionally biased region" description="Low complexity" evidence="25">
    <location>
        <begin position="2000"/>
        <end position="2021"/>
    </location>
</feature>
<feature type="region of interest" description="Disordered" evidence="25">
    <location>
        <begin position="1770"/>
        <end position="1903"/>
    </location>
</feature>
<comment type="similarity">
    <text evidence="24">Belongs to the PP2C family.</text>
</comment>
<feature type="compositionally biased region" description="Low complexity" evidence="25">
    <location>
        <begin position="691"/>
        <end position="705"/>
    </location>
</feature>
<evidence type="ECO:0000256" key="6">
    <source>
        <dbReference type="ARBA" id="ARBA00022723"/>
    </source>
</evidence>
<dbReference type="SMART" id="SM00332">
    <property type="entry name" value="PP2Cc"/>
    <property type="match status" value="1"/>
</dbReference>
<feature type="compositionally biased region" description="Polar residues" evidence="25">
    <location>
        <begin position="2024"/>
        <end position="2050"/>
    </location>
</feature>
<dbReference type="PRINTS" id="PR00503">
    <property type="entry name" value="BROMODOMAIN"/>
</dbReference>
<dbReference type="PROSITE" id="PS01032">
    <property type="entry name" value="PPM_1"/>
    <property type="match status" value="1"/>
</dbReference>
<dbReference type="InterPro" id="IPR013178">
    <property type="entry name" value="Histone_AcTrfase_Rtt109/CBP"/>
</dbReference>
<feature type="domain" description="ZZ-type" evidence="28">
    <location>
        <begin position="1566"/>
        <end position="1615"/>
    </location>
</feature>
<dbReference type="InterPro" id="IPR043145">
    <property type="entry name" value="Znf_ZZ_sf"/>
</dbReference>
<dbReference type="InterPro" id="IPR010303">
    <property type="entry name" value="RING_CBP-p300"/>
</dbReference>
<evidence type="ECO:0000256" key="2">
    <source>
        <dbReference type="ARBA" id="ARBA00001946"/>
    </source>
</evidence>
<dbReference type="PROSITE" id="PS51746">
    <property type="entry name" value="PPM_2"/>
    <property type="match status" value="1"/>
</dbReference>
<dbReference type="Gene3D" id="3.60.40.10">
    <property type="entry name" value="PPM-type phosphatase domain"/>
    <property type="match status" value="1"/>
</dbReference>
<evidence type="ECO:0000256" key="21">
    <source>
        <dbReference type="ARBA" id="ARBA00048017"/>
    </source>
</evidence>
<feature type="compositionally biased region" description="Low complexity" evidence="25">
    <location>
        <begin position="308"/>
        <end position="330"/>
    </location>
</feature>
<evidence type="ECO:0000256" key="12">
    <source>
        <dbReference type="ARBA" id="ARBA00022853"/>
    </source>
</evidence>
<dbReference type="Pfam" id="PF23570">
    <property type="entry name" value="PHD_P300"/>
    <property type="match status" value="1"/>
</dbReference>
<evidence type="ECO:0000256" key="20">
    <source>
        <dbReference type="ARBA" id="ARBA00023315"/>
    </source>
</evidence>
<evidence type="ECO:0000256" key="17">
    <source>
        <dbReference type="ARBA" id="ARBA00023163"/>
    </source>
</evidence>
<dbReference type="GO" id="GO:0008270">
    <property type="term" value="F:zinc ion binding"/>
    <property type="evidence" value="ECO:0007669"/>
    <property type="project" value="UniProtKB-KW"/>
</dbReference>
<keyword evidence="16" id="KW-0010">Activator</keyword>
<comment type="subcellular location">
    <subcellularLocation>
        <location evidence="3">Nucleus</location>
    </subcellularLocation>
</comment>
<dbReference type="InterPro" id="IPR035898">
    <property type="entry name" value="TAZ_dom_sf"/>
</dbReference>
<dbReference type="PANTHER" id="PTHR13808:SF1">
    <property type="entry name" value="HISTONE ACETYLTRANSFERASE"/>
    <property type="match status" value="1"/>
</dbReference>
<dbReference type="GO" id="GO:0000123">
    <property type="term" value="C:histone acetyltransferase complex"/>
    <property type="evidence" value="ECO:0007669"/>
    <property type="project" value="TreeGrafter"/>
</dbReference>
<feature type="compositionally biased region" description="Polar residues" evidence="25">
    <location>
        <begin position="835"/>
        <end position="864"/>
    </location>
</feature>
<evidence type="ECO:0000256" key="9">
    <source>
        <dbReference type="ARBA" id="ARBA00022801"/>
    </source>
</evidence>
<dbReference type="CDD" id="cd05495">
    <property type="entry name" value="Bromo_cbp_like"/>
    <property type="match status" value="1"/>
</dbReference>
<dbReference type="GO" id="GO:0004402">
    <property type="term" value="F:histone acetyltransferase activity"/>
    <property type="evidence" value="ECO:0007669"/>
    <property type="project" value="InterPro"/>
</dbReference>
<evidence type="ECO:0000256" key="11">
    <source>
        <dbReference type="ARBA" id="ARBA00022842"/>
    </source>
</evidence>
<comment type="caution">
    <text evidence="32">The sequence shown here is derived from an EMBL/GenBank/DDBJ whole genome shotgun (WGS) entry which is preliminary data.</text>
</comment>
<dbReference type="Pfam" id="PF06001">
    <property type="entry name" value="RING_CBP-p300"/>
    <property type="match status" value="1"/>
</dbReference>
<keyword evidence="12" id="KW-0156">Chromatin regulator</keyword>
<dbReference type="Pfam" id="PF00481">
    <property type="entry name" value="PP2C"/>
    <property type="match status" value="1"/>
</dbReference>
<dbReference type="InterPro" id="IPR000433">
    <property type="entry name" value="Znf_ZZ"/>
</dbReference>
<name>A0AAE1QPT6_9SOLA</name>
<dbReference type="Gene3D" id="1.10.246.20">
    <property type="entry name" value="Coactivator CBP, KIX domain"/>
    <property type="match status" value="1"/>
</dbReference>
<dbReference type="SMART" id="SM01250">
    <property type="entry name" value="KAT11"/>
    <property type="match status" value="1"/>
</dbReference>
<feature type="compositionally biased region" description="Pro residues" evidence="25">
    <location>
        <begin position="1877"/>
        <end position="1889"/>
    </location>
</feature>
<feature type="region of interest" description="Disordered" evidence="25">
    <location>
        <begin position="295"/>
        <end position="330"/>
    </location>
</feature>
<feature type="compositionally biased region" description="Low complexity" evidence="25">
    <location>
        <begin position="1770"/>
        <end position="1814"/>
    </location>
</feature>